<dbReference type="PANTHER" id="PTHR34301:SF8">
    <property type="entry name" value="ATPASE DOMAIN-CONTAINING PROTEIN"/>
    <property type="match status" value="1"/>
</dbReference>
<dbReference type="SUPFAM" id="SSF52540">
    <property type="entry name" value="P-loop containing nucleoside triphosphate hydrolases"/>
    <property type="match status" value="1"/>
</dbReference>
<dbReference type="Proteomes" id="UP001183619">
    <property type="component" value="Unassembled WGS sequence"/>
</dbReference>
<comment type="caution">
    <text evidence="2">The sequence shown here is derived from an EMBL/GenBank/DDBJ whole genome shotgun (WGS) entry which is preliminary data.</text>
</comment>
<gene>
    <name evidence="2" type="ORF">J2S37_001306</name>
</gene>
<dbReference type="EMBL" id="JAVDYF010000001">
    <property type="protein sequence ID" value="MDR7354768.1"/>
    <property type="molecule type" value="Genomic_DNA"/>
</dbReference>
<name>A0ABU2B829_9CORY</name>
<dbReference type="InterPro" id="IPR041664">
    <property type="entry name" value="AAA_16"/>
</dbReference>
<dbReference type="Gene3D" id="3.40.50.300">
    <property type="entry name" value="P-loop containing nucleotide triphosphate hydrolases"/>
    <property type="match status" value="1"/>
</dbReference>
<dbReference type="InterPro" id="IPR027417">
    <property type="entry name" value="P-loop_NTPase"/>
</dbReference>
<reference evidence="2 3" key="1">
    <citation type="submission" date="2023-07" db="EMBL/GenBank/DDBJ databases">
        <title>Sequencing the genomes of 1000 actinobacteria strains.</title>
        <authorList>
            <person name="Klenk H.-P."/>
        </authorList>
    </citation>
    <scope>NUCLEOTIDE SEQUENCE [LARGE SCALE GENOMIC DNA]</scope>
    <source>
        <strain evidence="2 3">DSM 44508</strain>
    </source>
</reference>
<proteinExistence type="predicted"/>
<evidence type="ECO:0000313" key="2">
    <source>
        <dbReference type="EMBL" id="MDR7354768.1"/>
    </source>
</evidence>
<keyword evidence="3" id="KW-1185">Reference proteome</keyword>
<accession>A0ABU2B829</accession>
<sequence length="371" mass="40236">MKNPFRPSFGLNPNILAGRAGLLRGFSLAFAEGIGAPLRVSLLSGPRGTGKTVMLHHIESLAREQGWIVLRAFPRAGMIDNLIDPTIANALAELDTTSIPLTRRISGVSVGGFSLNTEMVTAPQSRKTLNTQLRALSHAVSKHGAGILISLDEVQSAQVEELAELATAIQDLIRDECDIAFAAAGLPEGIYALLDHPGTTFLRRAEHIQLGKLSSEDVKTSFVETITSAGREVTKDAVEEATRIIRGYPYLLQVVGSLAWAAASLENSTTVELSHVHSIADDAQLRMKTHVHQPALRKVPESQRNFLHAMAEVADGETARIKDIAQHLNTTTSALSARRRALLESGIITAPKRGELEFSLPYLKEYLQSDY</sequence>
<dbReference type="RefSeq" id="WP_277104171.1">
    <property type="nucleotide sequence ID" value="NZ_BAAAJS010000071.1"/>
</dbReference>
<organism evidence="2 3">
    <name type="scientific">Corynebacterium felinum</name>
    <dbReference type="NCBI Taxonomy" id="131318"/>
    <lineage>
        <taxon>Bacteria</taxon>
        <taxon>Bacillati</taxon>
        <taxon>Actinomycetota</taxon>
        <taxon>Actinomycetes</taxon>
        <taxon>Mycobacteriales</taxon>
        <taxon>Corynebacteriaceae</taxon>
        <taxon>Corynebacterium</taxon>
    </lineage>
</organism>
<feature type="domain" description="Orc1-like AAA ATPase" evidence="1">
    <location>
        <begin position="17"/>
        <end position="170"/>
    </location>
</feature>
<dbReference type="PANTHER" id="PTHR34301">
    <property type="entry name" value="DNA-BINDING PROTEIN-RELATED"/>
    <property type="match status" value="1"/>
</dbReference>
<evidence type="ECO:0000259" key="1">
    <source>
        <dbReference type="Pfam" id="PF13191"/>
    </source>
</evidence>
<protein>
    <recommendedName>
        <fullName evidence="1">Orc1-like AAA ATPase domain-containing protein</fullName>
    </recommendedName>
</protein>
<evidence type="ECO:0000313" key="3">
    <source>
        <dbReference type="Proteomes" id="UP001183619"/>
    </source>
</evidence>
<dbReference type="Pfam" id="PF13191">
    <property type="entry name" value="AAA_16"/>
    <property type="match status" value="1"/>
</dbReference>